<protein>
    <recommendedName>
        <fullName evidence="12">Odorant receptor 13a</fullName>
    </recommendedName>
</protein>
<dbReference type="OMA" id="EMVEYHI"/>
<dbReference type="AlphaFoldDB" id="E2C081"/>
<dbReference type="GO" id="GO:0004984">
    <property type="term" value="F:olfactory receptor activity"/>
    <property type="evidence" value="ECO:0007669"/>
    <property type="project" value="InterPro"/>
</dbReference>
<dbReference type="GO" id="GO:0005549">
    <property type="term" value="F:odorant binding"/>
    <property type="evidence" value="ECO:0007669"/>
    <property type="project" value="InterPro"/>
</dbReference>
<keyword evidence="11" id="KW-1185">Reference proteome</keyword>
<organism evidence="11">
    <name type="scientific">Harpegnathos saltator</name>
    <name type="common">Jerdon's jumping ant</name>
    <dbReference type="NCBI Taxonomy" id="610380"/>
    <lineage>
        <taxon>Eukaryota</taxon>
        <taxon>Metazoa</taxon>
        <taxon>Ecdysozoa</taxon>
        <taxon>Arthropoda</taxon>
        <taxon>Hexapoda</taxon>
        <taxon>Insecta</taxon>
        <taxon>Pterygota</taxon>
        <taxon>Neoptera</taxon>
        <taxon>Endopterygota</taxon>
        <taxon>Hymenoptera</taxon>
        <taxon>Apocrita</taxon>
        <taxon>Aculeata</taxon>
        <taxon>Formicoidea</taxon>
        <taxon>Formicidae</taxon>
        <taxon>Ponerinae</taxon>
        <taxon>Ponerini</taxon>
        <taxon>Harpegnathos</taxon>
    </lineage>
</organism>
<keyword evidence="4" id="KW-0552">Olfaction</keyword>
<feature type="transmembrane region" description="Helical" evidence="9">
    <location>
        <begin position="6"/>
        <end position="26"/>
    </location>
</feature>
<evidence type="ECO:0000256" key="4">
    <source>
        <dbReference type="ARBA" id="ARBA00022725"/>
    </source>
</evidence>
<dbReference type="OrthoDB" id="7625882at2759"/>
<dbReference type="InParanoid" id="E2C081"/>
<dbReference type="GO" id="GO:0007165">
    <property type="term" value="P:signal transduction"/>
    <property type="evidence" value="ECO:0007669"/>
    <property type="project" value="UniProtKB-KW"/>
</dbReference>
<evidence type="ECO:0000256" key="8">
    <source>
        <dbReference type="ARBA" id="ARBA00023224"/>
    </source>
</evidence>
<keyword evidence="5 9" id="KW-1133">Transmembrane helix</keyword>
<sequence length="191" mass="21738">MRIKIQTIPLLIFGFMAVGKYGNLILREGQIKRCLKHIEEDWKNVISLDARNTMIQSAKTGRRLVALCGTFMYGSGLSFRSILPLFKGKIVTAQNVTLKPLPCPGYFFSLDAQVSPTYEMIFAMQFFSGLVTFSITTGVCGLTAVFVMHACGQLQILINLMRHLVKEQWDEGRNVDRKLAEMVEYHIRIRR</sequence>
<keyword evidence="3 9" id="KW-0812">Transmembrane</keyword>
<keyword evidence="8" id="KW-0807">Transducer</keyword>
<evidence type="ECO:0000313" key="10">
    <source>
        <dbReference type="EMBL" id="EFN78633.1"/>
    </source>
</evidence>
<evidence type="ECO:0000256" key="7">
    <source>
        <dbReference type="ARBA" id="ARBA00023170"/>
    </source>
</evidence>
<dbReference type="InterPro" id="IPR004117">
    <property type="entry name" value="7tm6_olfct_rcpt"/>
</dbReference>
<comment type="subcellular location">
    <subcellularLocation>
        <location evidence="1">Membrane</location>
        <topology evidence="1">Multi-pass membrane protein</topology>
    </subcellularLocation>
</comment>
<evidence type="ECO:0000256" key="3">
    <source>
        <dbReference type="ARBA" id="ARBA00022692"/>
    </source>
</evidence>
<evidence type="ECO:0008006" key="12">
    <source>
        <dbReference type="Google" id="ProtNLM"/>
    </source>
</evidence>
<evidence type="ECO:0000256" key="5">
    <source>
        <dbReference type="ARBA" id="ARBA00022989"/>
    </source>
</evidence>
<feature type="transmembrane region" description="Helical" evidence="9">
    <location>
        <begin position="64"/>
        <end position="83"/>
    </location>
</feature>
<gene>
    <name evidence="10" type="ORF">EAI_17431</name>
</gene>
<dbReference type="PANTHER" id="PTHR21137">
    <property type="entry name" value="ODORANT RECEPTOR"/>
    <property type="match status" value="1"/>
</dbReference>
<dbReference type="GO" id="GO:0005886">
    <property type="term" value="C:plasma membrane"/>
    <property type="evidence" value="ECO:0007669"/>
    <property type="project" value="TreeGrafter"/>
</dbReference>
<feature type="transmembrane region" description="Helical" evidence="9">
    <location>
        <begin position="126"/>
        <end position="152"/>
    </location>
</feature>
<keyword evidence="2" id="KW-0716">Sensory transduction</keyword>
<dbReference type="Proteomes" id="UP000008237">
    <property type="component" value="Unassembled WGS sequence"/>
</dbReference>
<evidence type="ECO:0000313" key="11">
    <source>
        <dbReference type="Proteomes" id="UP000008237"/>
    </source>
</evidence>
<name>E2C081_HARSA</name>
<reference evidence="10 11" key="1">
    <citation type="journal article" date="2010" name="Science">
        <title>Genomic comparison of the ants Camponotus floridanus and Harpegnathos saltator.</title>
        <authorList>
            <person name="Bonasio R."/>
            <person name="Zhang G."/>
            <person name="Ye C."/>
            <person name="Mutti N.S."/>
            <person name="Fang X."/>
            <person name="Qin N."/>
            <person name="Donahue G."/>
            <person name="Yang P."/>
            <person name="Li Q."/>
            <person name="Li C."/>
            <person name="Zhang P."/>
            <person name="Huang Z."/>
            <person name="Berger S.L."/>
            <person name="Reinberg D."/>
            <person name="Wang J."/>
            <person name="Liebig J."/>
        </authorList>
    </citation>
    <scope>NUCLEOTIDE SEQUENCE [LARGE SCALE GENOMIC DNA]</scope>
    <source>
        <strain evidence="10 11">R22 G/1</strain>
    </source>
</reference>
<dbReference type="PANTHER" id="PTHR21137:SF42">
    <property type="entry name" value="ODORANT RECEPTOR 83A"/>
    <property type="match status" value="1"/>
</dbReference>
<keyword evidence="6 9" id="KW-0472">Membrane</keyword>
<keyword evidence="7" id="KW-0675">Receptor</keyword>
<evidence type="ECO:0000256" key="6">
    <source>
        <dbReference type="ARBA" id="ARBA00023136"/>
    </source>
</evidence>
<proteinExistence type="predicted"/>
<dbReference type="Pfam" id="PF02949">
    <property type="entry name" value="7tm_6"/>
    <property type="match status" value="1"/>
</dbReference>
<evidence type="ECO:0000256" key="9">
    <source>
        <dbReference type="SAM" id="Phobius"/>
    </source>
</evidence>
<evidence type="ECO:0000256" key="1">
    <source>
        <dbReference type="ARBA" id="ARBA00004141"/>
    </source>
</evidence>
<evidence type="ECO:0000256" key="2">
    <source>
        <dbReference type="ARBA" id="ARBA00022606"/>
    </source>
</evidence>
<accession>E2C081</accession>
<dbReference type="EMBL" id="GL451753">
    <property type="protein sequence ID" value="EFN78633.1"/>
    <property type="molecule type" value="Genomic_DNA"/>
</dbReference>